<keyword evidence="9" id="KW-1185">Reference proteome</keyword>
<sequence>MVRSIILPDGKRMPALGWGNGTRGVEHSGKFAVDVGAAALREGILHIDTAQAYGTERETGEAIRLAEVPREQVWVTTKIYEGSGQPHRKVGEVRAAVQESVAKLGFIPDLLLVHTPFVPEDGRLLAFWQELENMVEDGTLQGCSLGVSNFRPQDIEILMHSARIKPVCNQIEFHPYALAHLDSLFATHSKYGIATQAYGPLQPLIAHPTGGPIKPILKRIAGILSNDSGQNVDEASVLLLWTIGKGAAAITTSSNPVNIAKMAAIDRLRDLTEAEIDEIDQAGRKVHFKGWAGHMSKDYPVPDLPEDV</sequence>
<evidence type="ECO:0000256" key="3">
    <source>
        <dbReference type="ARBA" id="ARBA00023002"/>
    </source>
</evidence>
<evidence type="ECO:0000256" key="1">
    <source>
        <dbReference type="ARBA" id="ARBA00007905"/>
    </source>
</evidence>
<feature type="binding site" evidence="5">
    <location>
        <position position="114"/>
    </location>
    <ligand>
        <name>substrate</name>
    </ligand>
</feature>
<dbReference type="InterPro" id="IPR036812">
    <property type="entry name" value="NAD(P)_OxRdtase_dom_sf"/>
</dbReference>
<dbReference type="Gene3D" id="3.20.20.100">
    <property type="entry name" value="NADP-dependent oxidoreductase domain"/>
    <property type="match status" value="1"/>
</dbReference>
<evidence type="ECO:0000313" key="9">
    <source>
        <dbReference type="Proteomes" id="UP000193218"/>
    </source>
</evidence>
<dbReference type="EMBL" id="NBSH01000006">
    <property type="protein sequence ID" value="ORX37009.1"/>
    <property type="molecule type" value="Genomic_DNA"/>
</dbReference>
<dbReference type="Proteomes" id="UP000193218">
    <property type="component" value="Unassembled WGS sequence"/>
</dbReference>
<feature type="active site" description="Proton donor" evidence="4">
    <location>
        <position position="53"/>
    </location>
</feature>
<proteinExistence type="inferred from homology"/>
<dbReference type="RefSeq" id="XP_021871047.1">
    <property type="nucleotide sequence ID" value="XM_022015706.1"/>
</dbReference>
<dbReference type="InterPro" id="IPR020471">
    <property type="entry name" value="AKR"/>
</dbReference>
<evidence type="ECO:0000256" key="5">
    <source>
        <dbReference type="PIRSR" id="PIRSR000097-2"/>
    </source>
</evidence>
<evidence type="ECO:0000256" key="6">
    <source>
        <dbReference type="PIRSR" id="PIRSR000097-3"/>
    </source>
</evidence>
<dbReference type="Pfam" id="PF00248">
    <property type="entry name" value="Aldo_ket_red"/>
    <property type="match status" value="1"/>
</dbReference>
<evidence type="ECO:0000256" key="4">
    <source>
        <dbReference type="PIRSR" id="PIRSR000097-1"/>
    </source>
</evidence>
<dbReference type="SUPFAM" id="SSF51430">
    <property type="entry name" value="NAD(P)-linked oxidoreductase"/>
    <property type="match status" value="1"/>
</dbReference>
<dbReference type="GO" id="GO:0016616">
    <property type="term" value="F:oxidoreductase activity, acting on the CH-OH group of donors, NAD or NADP as acceptor"/>
    <property type="evidence" value="ECO:0007669"/>
    <property type="project" value="UniProtKB-ARBA"/>
</dbReference>
<feature type="site" description="Lowers pKa of active site Tyr" evidence="6">
    <location>
        <position position="78"/>
    </location>
</feature>
<protein>
    <submittedName>
        <fullName evidence="8">NADP-dependent oxidoreductase domain-containing protein</fullName>
    </submittedName>
</protein>
<dbReference type="PRINTS" id="PR00069">
    <property type="entry name" value="ALDKETRDTASE"/>
</dbReference>
<dbReference type="GeneID" id="33557515"/>
<accession>A0A1Y1UGA4</accession>
<comment type="similarity">
    <text evidence="1">Belongs to the aldo/keto reductase family.</text>
</comment>
<keyword evidence="3" id="KW-0560">Oxidoreductase</keyword>
<name>A0A1Y1UGA4_9TREE</name>
<gene>
    <name evidence="8" type="ORF">BD324DRAFT_624462</name>
</gene>
<dbReference type="PANTHER" id="PTHR43827">
    <property type="entry name" value="2,5-DIKETO-D-GLUCONIC ACID REDUCTASE"/>
    <property type="match status" value="1"/>
</dbReference>
<dbReference type="InterPro" id="IPR023210">
    <property type="entry name" value="NADP_OxRdtase_dom"/>
</dbReference>
<dbReference type="STRING" id="4999.A0A1Y1UGA4"/>
<dbReference type="InParanoid" id="A0A1Y1UGA4"/>
<dbReference type="PIRSF" id="PIRSF000097">
    <property type="entry name" value="AKR"/>
    <property type="match status" value="1"/>
</dbReference>
<evidence type="ECO:0000313" key="8">
    <source>
        <dbReference type="EMBL" id="ORX37009.1"/>
    </source>
</evidence>
<evidence type="ECO:0000256" key="2">
    <source>
        <dbReference type="ARBA" id="ARBA00022857"/>
    </source>
</evidence>
<comment type="caution">
    <text evidence="8">The sequence shown here is derived from an EMBL/GenBank/DDBJ whole genome shotgun (WGS) entry which is preliminary data.</text>
</comment>
<evidence type="ECO:0000259" key="7">
    <source>
        <dbReference type="Pfam" id="PF00248"/>
    </source>
</evidence>
<organism evidence="8 9">
    <name type="scientific">Kockovaella imperatae</name>
    <dbReference type="NCBI Taxonomy" id="4999"/>
    <lineage>
        <taxon>Eukaryota</taxon>
        <taxon>Fungi</taxon>
        <taxon>Dikarya</taxon>
        <taxon>Basidiomycota</taxon>
        <taxon>Agaricomycotina</taxon>
        <taxon>Tremellomycetes</taxon>
        <taxon>Tremellales</taxon>
        <taxon>Cuniculitremaceae</taxon>
        <taxon>Kockovaella</taxon>
    </lineage>
</organism>
<dbReference type="AlphaFoldDB" id="A0A1Y1UGA4"/>
<reference evidence="8 9" key="1">
    <citation type="submission" date="2017-03" db="EMBL/GenBank/DDBJ databases">
        <title>Widespread Adenine N6-methylation of Active Genes in Fungi.</title>
        <authorList>
            <consortium name="DOE Joint Genome Institute"/>
            <person name="Mondo S.J."/>
            <person name="Dannebaum R.O."/>
            <person name="Kuo R.C."/>
            <person name="Louie K.B."/>
            <person name="Bewick A.J."/>
            <person name="Labutti K."/>
            <person name="Haridas S."/>
            <person name="Kuo A."/>
            <person name="Salamov A."/>
            <person name="Ahrendt S.R."/>
            <person name="Lau R."/>
            <person name="Bowen B.P."/>
            <person name="Lipzen A."/>
            <person name="Sullivan W."/>
            <person name="Andreopoulos W.B."/>
            <person name="Clum A."/>
            <person name="Lindquist E."/>
            <person name="Daum C."/>
            <person name="Northen T.R."/>
            <person name="Ramamoorthy G."/>
            <person name="Schmitz R.J."/>
            <person name="Gryganskyi A."/>
            <person name="Culley D."/>
            <person name="Magnuson J."/>
            <person name="James T.Y."/>
            <person name="O'Malley M.A."/>
            <person name="Stajich J.E."/>
            <person name="Spatafora J.W."/>
            <person name="Visel A."/>
            <person name="Grigoriev I.V."/>
        </authorList>
    </citation>
    <scope>NUCLEOTIDE SEQUENCE [LARGE SCALE GENOMIC DNA]</scope>
    <source>
        <strain evidence="8 9">NRRL Y-17943</strain>
    </source>
</reference>
<dbReference type="OrthoDB" id="416253at2759"/>
<feature type="domain" description="NADP-dependent oxidoreductase" evidence="7">
    <location>
        <begin position="25"/>
        <end position="280"/>
    </location>
</feature>
<keyword evidence="2" id="KW-0521">NADP</keyword>
<dbReference type="PANTHER" id="PTHR43827:SF3">
    <property type="entry name" value="NADP-DEPENDENT OXIDOREDUCTASE DOMAIN-CONTAINING PROTEIN"/>
    <property type="match status" value="1"/>
</dbReference>